<accession>A0ABT9J077</accession>
<reference evidence="5 6" key="1">
    <citation type="submission" date="2023-08" db="EMBL/GenBank/DDBJ databases">
        <authorList>
            <person name="Park J.-S."/>
        </authorList>
    </citation>
    <scope>NUCLEOTIDE SEQUENCE [LARGE SCALE GENOMIC DNA]</scope>
    <source>
        <strain evidence="5 6">2205SS18-9</strain>
    </source>
</reference>
<keyword evidence="6" id="KW-1185">Reference proteome</keyword>
<feature type="chain" id="PRO_5047178426" evidence="3">
    <location>
        <begin position="24"/>
        <end position="338"/>
    </location>
</feature>
<dbReference type="SUPFAM" id="SSF53850">
    <property type="entry name" value="Periplasmic binding protein-like II"/>
    <property type="match status" value="1"/>
</dbReference>
<feature type="signal peptide" evidence="3">
    <location>
        <begin position="1"/>
        <end position="23"/>
    </location>
</feature>
<evidence type="ECO:0000259" key="4">
    <source>
        <dbReference type="SMART" id="SM00062"/>
    </source>
</evidence>
<keyword evidence="1 3" id="KW-0732">Signal</keyword>
<organism evidence="5 6">
    <name type="scientific">Chengkuizengella axinellae</name>
    <dbReference type="NCBI Taxonomy" id="3064388"/>
    <lineage>
        <taxon>Bacteria</taxon>
        <taxon>Bacillati</taxon>
        <taxon>Bacillota</taxon>
        <taxon>Bacilli</taxon>
        <taxon>Bacillales</taxon>
        <taxon>Paenibacillaceae</taxon>
        <taxon>Chengkuizengella</taxon>
    </lineage>
</organism>
<evidence type="ECO:0000256" key="2">
    <source>
        <dbReference type="SAM" id="MobiDB-lite"/>
    </source>
</evidence>
<feature type="compositionally biased region" description="Low complexity" evidence="2">
    <location>
        <begin position="25"/>
        <end position="43"/>
    </location>
</feature>
<gene>
    <name evidence="5" type="ORF">Q5Y73_13000</name>
</gene>
<evidence type="ECO:0000313" key="6">
    <source>
        <dbReference type="Proteomes" id="UP001231941"/>
    </source>
</evidence>
<feature type="domain" description="Solute-binding protein family 3/N-terminal" evidence="4">
    <location>
        <begin position="53"/>
        <end position="297"/>
    </location>
</feature>
<dbReference type="PANTHER" id="PTHR35936:SF19">
    <property type="entry name" value="AMINO-ACID-BINDING PROTEIN YXEM-RELATED"/>
    <property type="match status" value="1"/>
</dbReference>
<comment type="caution">
    <text evidence="5">The sequence shown here is derived from an EMBL/GenBank/DDBJ whole genome shotgun (WGS) entry which is preliminary data.</text>
</comment>
<dbReference type="RefSeq" id="WP_305992340.1">
    <property type="nucleotide sequence ID" value="NZ_JAVAMP010000005.1"/>
</dbReference>
<dbReference type="SMART" id="SM00062">
    <property type="entry name" value="PBPb"/>
    <property type="match status" value="1"/>
</dbReference>
<dbReference type="Pfam" id="PF00497">
    <property type="entry name" value="SBP_bac_3"/>
    <property type="match status" value="1"/>
</dbReference>
<evidence type="ECO:0000313" key="5">
    <source>
        <dbReference type="EMBL" id="MDP5275031.1"/>
    </source>
</evidence>
<evidence type="ECO:0000256" key="1">
    <source>
        <dbReference type="ARBA" id="ARBA00022729"/>
    </source>
</evidence>
<dbReference type="EMBL" id="JAVAMP010000005">
    <property type="protein sequence ID" value="MDP5275031.1"/>
    <property type="molecule type" value="Genomic_DNA"/>
</dbReference>
<dbReference type="Proteomes" id="UP001231941">
    <property type="component" value="Unassembled WGS sequence"/>
</dbReference>
<proteinExistence type="predicted"/>
<feature type="region of interest" description="Disordered" evidence="2">
    <location>
        <begin position="25"/>
        <end position="46"/>
    </location>
</feature>
<protein>
    <submittedName>
        <fullName evidence="5">Transporter substrate-binding domain-containing protein</fullName>
    </submittedName>
</protein>
<dbReference type="PROSITE" id="PS51257">
    <property type="entry name" value="PROKAR_LIPOPROTEIN"/>
    <property type="match status" value="1"/>
</dbReference>
<dbReference type="InterPro" id="IPR001638">
    <property type="entry name" value="Solute-binding_3/MltF_N"/>
</dbReference>
<dbReference type="PANTHER" id="PTHR35936">
    <property type="entry name" value="MEMBRANE-BOUND LYTIC MUREIN TRANSGLYCOSYLASE F"/>
    <property type="match status" value="1"/>
</dbReference>
<name>A0ABT9J077_9BACL</name>
<dbReference type="Gene3D" id="3.40.190.10">
    <property type="entry name" value="Periplasmic binding protein-like II"/>
    <property type="match status" value="2"/>
</dbReference>
<evidence type="ECO:0000256" key="3">
    <source>
        <dbReference type="SAM" id="SignalP"/>
    </source>
</evidence>
<sequence>MKRIFLLTIALLFVLAGCSAELAEQNSNKESSETETTSQNQNENKNKENIDEVLIVGIEKANQPFAYLNEDSELVGIDVDFMKAIADNQGLSIEFKPLLFRDLIPSLQAGEIDIAISGTSLTVTDETKEQVDFTAEDVYLTTMNIRAMVQEEGSIKNIEELKEGDVIVAKQGSIAADVALLLSERFGAQVRLYDTEEEVILDIKNGNAHVSLVNGFAAQAILFDNTDYELRLLPDSTSEYTDEILGIGGMTIPTQSIAVEKGNTQLLDQLNEGLRQGNEKGKGDIFYQISNKYVVAIQNMTPEEWELLKKIDPSNTDEQIKDVFYNGENLYDRIHSNK</sequence>